<feature type="compositionally biased region" description="Polar residues" evidence="2">
    <location>
        <begin position="184"/>
        <end position="194"/>
    </location>
</feature>
<dbReference type="eggNOG" id="ENOG502R6A6">
    <property type="taxonomic scope" value="Eukaryota"/>
</dbReference>
<keyword evidence="1" id="KW-0863">Zinc-finger</keyword>
<feature type="compositionally biased region" description="Basic and acidic residues" evidence="2">
    <location>
        <begin position="162"/>
        <end position="173"/>
    </location>
</feature>
<keyword evidence="1" id="KW-0479">Metal-binding</keyword>
<dbReference type="AlphaFoldDB" id="G7KRR9"/>
<dbReference type="OMA" id="SAWCIAR"/>
<dbReference type="PROSITE" id="PS50966">
    <property type="entry name" value="ZF_SWIM"/>
    <property type="match status" value="1"/>
</dbReference>
<proteinExistence type="predicted"/>
<evidence type="ECO:0000256" key="2">
    <source>
        <dbReference type="SAM" id="MobiDB-lite"/>
    </source>
</evidence>
<evidence type="ECO:0000313" key="4">
    <source>
        <dbReference type="EMBL" id="AES81288.1"/>
    </source>
</evidence>
<sequence>MSEAFNSTIVIPRQKPIVTMCEDIRVYLIEKWDANRTKIASYEDDVLPNIKKRIARESAYTSNWLVRRSTKFDFEVRHVSGTGYKYHVNLQMWVCDCRKWLLTALPCCHDISCMRNQDLNVYDFVPDIYKNDKYVACYSSVIYPPPAIRKQPGRPKKKRNKEARELVKDDTQMRRARWGMKCSSCRQSGHNKSTCKLPPPLTTEGSSNPTSGEGSSTQTAQVNSQPQPSSQGAQTTQVTGTTHPSTQRVARRQPTTQKTQPTDQRNAASQPAQDVATEGAQTHMNPATHTQRNAATQPSQRPTTSQSNASNQRTQGAQADGGPKRKRKEKQQVSATQPEGSNAKKKKTSARVEGSASTQQ</sequence>
<feature type="compositionally biased region" description="Polar residues" evidence="2">
    <location>
        <begin position="203"/>
        <end position="228"/>
    </location>
</feature>
<dbReference type="PANTHER" id="PTHR31973">
    <property type="entry name" value="POLYPROTEIN, PUTATIVE-RELATED"/>
    <property type="match status" value="1"/>
</dbReference>
<dbReference type="PANTHER" id="PTHR31973:SF198">
    <property type="entry name" value="TRANSCRIPTION FACTOR INTERACTOR AND REGULATOR CCHC(ZN) FAMILY"/>
    <property type="match status" value="1"/>
</dbReference>
<reference evidence="4 6" key="1">
    <citation type="journal article" date="2011" name="Nature">
        <title>The Medicago genome provides insight into the evolution of rhizobial symbioses.</title>
        <authorList>
            <person name="Young N.D."/>
            <person name="Debelle F."/>
            <person name="Oldroyd G.E."/>
            <person name="Geurts R."/>
            <person name="Cannon S.B."/>
            <person name="Udvardi M.K."/>
            <person name="Benedito V.A."/>
            <person name="Mayer K.F."/>
            <person name="Gouzy J."/>
            <person name="Schoof H."/>
            <person name="Van de Peer Y."/>
            <person name="Proost S."/>
            <person name="Cook D.R."/>
            <person name="Meyers B.C."/>
            <person name="Spannagl M."/>
            <person name="Cheung F."/>
            <person name="De Mita S."/>
            <person name="Krishnakumar V."/>
            <person name="Gundlach H."/>
            <person name="Zhou S."/>
            <person name="Mudge J."/>
            <person name="Bharti A.K."/>
            <person name="Murray J.D."/>
            <person name="Naoumkina M.A."/>
            <person name="Rosen B."/>
            <person name="Silverstein K.A."/>
            <person name="Tang H."/>
            <person name="Rombauts S."/>
            <person name="Zhao P.X."/>
            <person name="Zhou P."/>
            <person name="Barbe V."/>
            <person name="Bardou P."/>
            <person name="Bechner M."/>
            <person name="Bellec A."/>
            <person name="Berger A."/>
            <person name="Berges H."/>
            <person name="Bidwell S."/>
            <person name="Bisseling T."/>
            <person name="Choisne N."/>
            <person name="Couloux A."/>
            <person name="Denny R."/>
            <person name="Deshpande S."/>
            <person name="Dai X."/>
            <person name="Doyle J.J."/>
            <person name="Dudez A.M."/>
            <person name="Farmer A.D."/>
            <person name="Fouteau S."/>
            <person name="Franken C."/>
            <person name="Gibelin C."/>
            <person name="Gish J."/>
            <person name="Goldstein S."/>
            <person name="Gonzalez A.J."/>
            <person name="Green P.J."/>
            <person name="Hallab A."/>
            <person name="Hartog M."/>
            <person name="Hua A."/>
            <person name="Humphray S.J."/>
            <person name="Jeong D.H."/>
            <person name="Jing Y."/>
            <person name="Jocker A."/>
            <person name="Kenton S.M."/>
            <person name="Kim D.J."/>
            <person name="Klee K."/>
            <person name="Lai H."/>
            <person name="Lang C."/>
            <person name="Lin S."/>
            <person name="Macmil S.L."/>
            <person name="Magdelenat G."/>
            <person name="Matthews L."/>
            <person name="McCorrison J."/>
            <person name="Monaghan E.L."/>
            <person name="Mun J.H."/>
            <person name="Najar F.Z."/>
            <person name="Nicholson C."/>
            <person name="Noirot C."/>
            <person name="O'Bleness M."/>
            <person name="Paule C.R."/>
            <person name="Poulain J."/>
            <person name="Prion F."/>
            <person name="Qin B."/>
            <person name="Qu C."/>
            <person name="Retzel E.F."/>
            <person name="Riddle C."/>
            <person name="Sallet E."/>
            <person name="Samain S."/>
            <person name="Samson N."/>
            <person name="Sanders I."/>
            <person name="Saurat O."/>
            <person name="Scarpelli C."/>
            <person name="Schiex T."/>
            <person name="Segurens B."/>
            <person name="Severin A.J."/>
            <person name="Sherrier D.J."/>
            <person name="Shi R."/>
            <person name="Sims S."/>
            <person name="Singer S.R."/>
            <person name="Sinharoy S."/>
            <person name="Sterck L."/>
            <person name="Viollet A."/>
            <person name="Wang B.B."/>
            <person name="Wang K."/>
            <person name="Wang M."/>
            <person name="Wang X."/>
            <person name="Warfsmann J."/>
            <person name="Weissenbach J."/>
            <person name="White D.D."/>
            <person name="White J.D."/>
            <person name="Wiley G.B."/>
            <person name="Wincker P."/>
            <person name="Xing Y."/>
            <person name="Yang L."/>
            <person name="Yao Z."/>
            <person name="Ying F."/>
            <person name="Zhai J."/>
            <person name="Zhou L."/>
            <person name="Zuber A."/>
            <person name="Denarie J."/>
            <person name="Dixon R.A."/>
            <person name="May G.D."/>
            <person name="Schwartz D.C."/>
            <person name="Rogers J."/>
            <person name="Quetier F."/>
            <person name="Town C.D."/>
            <person name="Roe B.A."/>
        </authorList>
    </citation>
    <scope>NUCLEOTIDE SEQUENCE [LARGE SCALE GENOMIC DNA]</scope>
    <source>
        <strain evidence="4">A17</strain>
        <strain evidence="5 6">cv. Jemalong A17</strain>
    </source>
</reference>
<protein>
    <recommendedName>
        <fullName evidence="3">SWIM-type domain-containing protein</fullName>
    </recommendedName>
</protein>
<feature type="region of interest" description="Disordered" evidence="2">
    <location>
        <begin position="148"/>
        <end position="360"/>
    </location>
</feature>
<reference evidence="5" key="3">
    <citation type="submission" date="2015-04" db="UniProtKB">
        <authorList>
            <consortium name="EnsemblPlants"/>
        </authorList>
    </citation>
    <scope>IDENTIFICATION</scope>
    <source>
        <strain evidence="5">cv. Jemalong A17</strain>
    </source>
</reference>
<evidence type="ECO:0000259" key="3">
    <source>
        <dbReference type="PROSITE" id="PS50966"/>
    </source>
</evidence>
<dbReference type="STRING" id="3880.G7KRR9"/>
<feature type="compositionally biased region" description="Basic residues" evidence="2">
    <location>
        <begin position="151"/>
        <end position="161"/>
    </location>
</feature>
<keyword evidence="6" id="KW-1185">Reference proteome</keyword>
<dbReference type="Proteomes" id="UP000002051">
    <property type="component" value="Unassembled WGS sequence"/>
</dbReference>
<dbReference type="GO" id="GO:0008270">
    <property type="term" value="F:zinc ion binding"/>
    <property type="evidence" value="ECO:0007669"/>
    <property type="project" value="UniProtKB-KW"/>
</dbReference>
<accession>G7KRR9</accession>
<gene>
    <name evidence="4" type="ordered locus">MTR_7g090610</name>
</gene>
<feature type="domain" description="SWIM-type" evidence="3">
    <location>
        <begin position="86"/>
        <end position="118"/>
    </location>
</feature>
<reference evidence="4 6" key="2">
    <citation type="journal article" date="2014" name="BMC Genomics">
        <title>An improved genome release (version Mt4.0) for the model legume Medicago truncatula.</title>
        <authorList>
            <person name="Tang H."/>
            <person name="Krishnakumar V."/>
            <person name="Bidwell S."/>
            <person name="Rosen B."/>
            <person name="Chan A."/>
            <person name="Zhou S."/>
            <person name="Gentzbittel L."/>
            <person name="Childs K.L."/>
            <person name="Yandell M."/>
            <person name="Gundlach H."/>
            <person name="Mayer K.F."/>
            <person name="Schwartz D.C."/>
            <person name="Town C.D."/>
        </authorList>
    </citation>
    <scope>GENOME REANNOTATION</scope>
    <source>
        <strain evidence="5 6">cv. Jemalong A17</strain>
    </source>
</reference>
<evidence type="ECO:0000313" key="5">
    <source>
        <dbReference type="EnsemblPlants" id="AES81288"/>
    </source>
</evidence>
<evidence type="ECO:0000313" key="6">
    <source>
        <dbReference type="Proteomes" id="UP000002051"/>
    </source>
</evidence>
<name>G7KRR9_MEDTR</name>
<evidence type="ECO:0000256" key="1">
    <source>
        <dbReference type="PROSITE-ProRule" id="PRU00325"/>
    </source>
</evidence>
<dbReference type="HOGENOM" id="CLU_770238_0_0_1"/>
<keyword evidence="1" id="KW-0862">Zinc</keyword>
<feature type="compositionally biased region" description="Low complexity" evidence="2">
    <location>
        <begin position="229"/>
        <end position="265"/>
    </location>
</feature>
<organism evidence="4 6">
    <name type="scientific">Medicago truncatula</name>
    <name type="common">Barrel medic</name>
    <name type="synonym">Medicago tribuloides</name>
    <dbReference type="NCBI Taxonomy" id="3880"/>
    <lineage>
        <taxon>Eukaryota</taxon>
        <taxon>Viridiplantae</taxon>
        <taxon>Streptophyta</taxon>
        <taxon>Embryophyta</taxon>
        <taxon>Tracheophyta</taxon>
        <taxon>Spermatophyta</taxon>
        <taxon>Magnoliopsida</taxon>
        <taxon>eudicotyledons</taxon>
        <taxon>Gunneridae</taxon>
        <taxon>Pentapetalae</taxon>
        <taxon>rosids</taxon>
        <taxon>fabids</taxon>
        <taxon>Fabales</taxon>
        <taxon>Fabaceae</taxon>
        <taxon>Papilionoideae</taxon>
        <taxon>50 kb inversion clade</taxon>
        <taxon>NPAAA clade</taxon>
        <taxon>Hologalegina</taxon>
        <taxon>IRL clade</taxon>
        <taxon>Trifolieae</taxon>
        <taxon>Medicago</taxon>
    </lineage>
</organism>
<dbReference type="EnsemblPlants" id="AES81288">
    <property type="protein sequence ID" value="AES81288"/>
    <property type="gene ID" value="MTR_7g090610"/>
</dbReference>
<feature type="compositionally biased region" description="Polar residues" evidence="2">
    <location>
        <begin position="279"/>
        <end position="317"/>
    </location>
</feature>
<dbReference type="InterPro" id="IPR007527">
    <property type="entry name" value="Znf_SWIM"/>
</dbReference>
<dbReference type="PaxDb" id="3880-AES81288"/>
<dbReference type="EMBL" id="CM001223">
    <property type="protein sequence ID" value="AES81288.1"/>
    <property type="molecule type" value="Genomic_DNA"/>
</dbReference>